<dbReference type="InterPro" id="IPR011110">
    <property type="entry name" value="Reg_prop"/>
</dbReference>
<dbReference type="InterPro" id="IPR011123">
    <property type="entry name" value="Y_Y_Y"/>
</dbReference>
<keyword evidence="2" id="KW-1133">Transmembrane helix</keyword>
<keyword evidence="1" id="KW-0597">Phosphoprotein</keyword>
<dbReference type="InterPro" id="IPR010559">
    <property type="entry name" value="Sig_transdc_His_kin_internal"/>
</dbReference>
<sequence length="1163" mass="132813">MTFLAAMRNFKWVYLLSILFLISCGNSSDSKLNSVQEDIDNDHYQVLITGDTLQTNIPIKLEGKKTLLNQSGVTKTKLKKPPKIVKSKNTPKKIKNIETILVSLNQKLIKHGENDVSLPKDTILEGNKSTVFFPKPVKSEKPLYRDNAILDIQWMDVDQGLNSSYVVYSFEDSRNNIWMGYYGGGVSKFDGVEFLHFTEKEGLFNNYVWTIFEDSKQNLWFGHYSGGVTKYDGKTFTHYSDENGFPDRTIWSIIEDSAGNIWFGTANGVVKYNGEIFTHYTKSTGLIGNDVVSMVEDQNKNIWFATKNSGISIYNGESFYSLTKENGLPDNRILSVYEASNKEIWIGTYGGACRYNGHSLEKITTKEGLTHNKVISIVEDQNNNIWFGTHGGGLSRYDGKTIYNITKKEGLPHDEIRHLLIDSKNNIWGGTEGAGLFKFNPNSFLHYTKNEGLPTEQVFSIYEDKKGHIWFGTYGGGLSKYDGSNFIHYGEEQGLVAKKVISLTEDSKGNIWFGTFSQGLFKFDGEVFTQYDKSSGLSENMVWSVLEDREGNIWIGTEMGGLDRFDGKEFVNYNFEEGFSSYVIWDILEDTKGNVWIATNRGGVCKYKNEAFTFYAQKEGLPSDIVWTILEDKKGNIWFGTHKGVCVYNGKTIKSFAEDDGLSNNIVWSLLQDQKENIWMGTSKGLNCVVLDKELIAKVDDDVKMKSIDGYITNFQKNDGLKSTIFYANSSLFDKNHDMWFGTISGVINFNLNSFNLIDSAPSIQLNTIDINQKSINYSLLSDTIYNTSTPFLNKIKGCAAEVENFHNYPKHLELPFNFNHLTFKFAGIDWSAPHSIEYAYKIDGLDEAWSILSSENKADYRNIPPGTYTFNVKAISKSGQWSKPLQYKFSISPPWWLSLWAINSYIILSILLIIGSFKWYGSRMKKKQLVLEHIVEERTRTIAHQKEELSIAYDDLEQERNKMELKALLNQINPHFIFNALNSIQQFVISNNVKTSLDYFNKFGKLIRASLEHSEMKFVSIDDEIQVIRNYVDLENLRFHNPIVLNFVVHDIDIYNVKIPPMFIQPIVENAIIHGLSEKETDKEINIHFEEFKEHILCSIHDNGLGRKNKKSMKNKNSGMIITKKRLKSVWNTNDKKDIEVVVEDLKEPTGTIVKIKLPKDF</sequence>
<gene>
    <name evidence="5" type="ORF">N1F79_07170</name>
</gene>
<dbReference type="Pfam" id="PF07494">
    <property type="entry name" value="Reg_prop"/>
    <property type="match status" value="11"/>
</dbReference>
<dbReference type="Pfam" id="PF07495">
    <property type="entry name" value="Y_Y_Y"/>
    <property type="match status" value="1"/>
</dbReference>
<dbReference type="EMBL" id="JAODOP010000004">
    <property type="protein sequence ID" value="MEF3832904.1"/>
    <property type="molecule type" value="Genomic_DNA"/>
</dbReference>
<comment type="caution">
    <text evidence="5">The sequence shown here is derived from an EMBL/GenBank/DDBJ whole genome shotgun (WGS) entry which is preliminary data.</text>
</comment>
<dbReference type="SUPFAM" id="SSF63829">
    <property type="entry name" value="Calcium-dependent phosphotriesterase"/>
    <property type="match status" value="3"/>
</dbReference>
<dbReference type="GO" id="GO:0016301">
    <property type="term" value="F:kinase activity"/>
    <property type="evidence" value="ECO:0007669"/>
    <property type="project" value="UniProtKB-KW"/>
</dbReference>
<keyword evidence="5" id="KW-0418">Kinase</keyword>
<dbReference type="PANTHER" id="PTHR43547">
    <property type="entry name" value="TWO-COMPONENT HISTIDINE KINASE"/>
    <property type="match status" value="1"/>
</dbReference>
<organism evidence="5 6">
    <name type="scientific">Flavivirga spongiicola</name>
    <dbReference type="NCBI Taxonomy" id="421621"/>
    <lineage>
        <taxon>Bacteria</taxon>
        <taxon>Pseudomonadati</taxon>
        <taxon>Bacteroidota</taxon>
        <taxon>Flavobacteriia</taxon>
        <taxon>Flavobacteriales</taxon>
        <taxon>Flavobacteriaceae</taxon>
        <taxon>Flavivirga</taxon>
    </lineage>
</organism>
<feature type="transmembrane region" description="Helical" evidence="2">
    <location>
        <begin position="896"/>
        <end position="918"/>
    </location>
</feature>
<evidence type="ECO:0000256" key="1">
    <source>
        <dbReference type="ARBA" id="ARBA00022553"/>
    </source>
</evidence>
<dbReference type="Gene3D" id="2.130.10.10">
    <property type="entry name" value="YVTN repeat-like/Quinoprotein amine dehydrogenase"/>
    <property type="match status" value="5"/>
</dbReference>
<evidence type="ECO:0000256" key="2">
    <source>
        <dbReference type="SAM" id="Phobius"/>
    </source>
</evidence>
<feature type="domain" description="Signal transduction histidine kinase internal region" evidence="3">
    <location>
        <begin position="964"/>
        <end position="1042"/>
    </location>
</feature>
<dbReference type="Pfam" id="PF06580">
    <property type="entry name" value="His_kinase"/>
    <property type="match status" value="1"/>
</dbReference>
<dbReference type="SUPFAM" id="SSF55874">
    <property type="entry name" value="ATPase domain of HSP90 chaperone/DNA topoisomerase II/histidine kinase"/>
    <property type="match status" value="1"/>
</dbReference>
<evidence type="ECO:0000259" key="4">
    <source>
        <dbReference type="Pfam" id="PF07495"/>
    </source>
</evidence>
<keyword evidence="2" id="KW-0812">Transmembrane</keyword>
<dbReference type="Proteomes" id="UP001337305">
    <property type="component" value="Unassembled WGS sequence"/>
</dbReference>
<keyword evidence="2" id="KW-0472">Membrane</keyword>
<evidence type="ECO:0000313" key="6">
    <source>
        <dbReference type="Proteomes" id="UP001337305"/>
    </source>
</evidence>
<feature type="domain" description="Two component regulator three Y" evidence="4">
    <location>
        <begin position="834"/>
        <end position="885"/>
    </location>
</feature>
<dbReference type="Gene3D" id="3.30.565.10">
    <property type="entry name" value="Histidine kinase-like ATPase, C-terminal domain"/>
    <property type="match status" value="1"/>
</dbReference>
<dbReference type="InterPro" id="IPR015943">
    <property type="entry name" value="WD40/YVTN_repeat-like_dom_sf"/>
</dbReference>
<accession>A0ABU7XQY7</accession>
<evidence type="ECO:0000259" key="3">
    <source>
        <dbReference type="Pfam" id="PF06580"/>
    </source>
</evidence>
<keyword evidence="5" id="KW-0808">Transferase</keyword>
<evidence type="ECO:0000313" key="5">
    <source>
        <dbReference type="EMBL" id="MEF3832904.1"/>
    </source>
</evidence>
<dbReference type="InterPro" id="IPR036890">
    <property type="entry name" value="HATPase_C_sf"/>
</dbReference>
<dbReference type="InterPro" id="IPR013783">
    <property type="entry name" value="Ig-like_fold"/>
</dbReference>
<reference evidence="5 6" key="1">
    <citation type="submission" date="2022-09" db="EMBL/GenBank/DDBJ databases">
        <title>Genome sequencing of Flavivirga sp. MEBiC05379.</title>
        <authorList>
            <person name="Oh H.-M."/>
            <person name="Kwon K.K."/>
            <person name="Park M.J."/>
            <person name="Yang S.-H."/>
        </authorList>
    </citation>
    <scope>NUCLEOTIDE SEQUENCE [LARGE SCALE GENOMIC DNA]</scope>
    <source>
        <strain evidence="5 6">MEBiC05379</strain>
    </source>
</reference>
<name>A0ABU7XQY7_9FLAO</name>
<keyword evidence="6" id="KW-1185">Reference proteome</keyword>
<protein>
    <submittedName>
        <fullName evidence="5">Histidine kinase</fullName>
    </submittedName>
</protein>
<dbReference type="Gene3D" id="2.60.40.10">
    <property type="entry name" value="Immunoglobulins"/>
    <property type="match status" value="1"/>
</dbReference>
<dbReference type="RefSeq" id="WP_303305272.1">
    <property type="nucleotide sequence ID" value="NZ_JAODOP010000004.1"/>
</dbReference>
<dbReference type="PANTHER" id="PTHR43547:SF2">
    <property type="entry name" value="HYBRID SIGNAL TRANSDUCTION HISTIDINE KINASE C"/>
    <property type="match status" value="1"/>
</dbReference>
<proteinExistence type="predicted"/>